<proteinExistence type="predicted"/>
<protein>
    <recommendedName>
        <fullName evidence="4">Secreted protein</fullName>
    </recommendedName>
</protein>
<keyword evidence="1" id="KW-0732">Signal</keyword>
<name>A0AA35X7M3_GEOBA</name>
<gene>
    <name evidence="2" type="ORF">GBAR_LOCUS22630</name>
</gene>
<evidence type="ECO:0000313" key="2">
    <source>
        <dbReference type="EMBL" id="CAI8040647.1"/>
    </source>
</evidence>
<keyword evidence="3" id="KW-1185">Reference proteome</keyword>
<dbReference type="AlphaFoldDB" id="A0AA35X7M3"/>
<reference evidence="2" key="1">
    <citation type="submission" date="2023-03" db="EMBL/GenBank/DDBJ databases">
        <authorList>
            <person name="Steffen K."/>
            <person name="Cardenas P."/>
        </authorList>
    </citation>
    <scope>NUCLEOTIDE SEQUENCE</scope>
</reference>
<feature type="chain" id="PRO_5041217548" description="Secreted protein" evidence="1">
    <location>
        <begin position="24"/>
        <end position="66"/>
    </location>
</feature>
<feature type="signal peptide" evidence="1">
    <location>
        <begin position="1"/>
        <end position="23"/>
    </location>
</feature>
<evidence type="ECO:0000256" key="1">
    <source>
        <dbReference type="SAM" id="SignalP"/>
    </source>
</evidence>
<sequence length="66" mass="6808">MLQVVFMLELVLGAVHLVAVAEASIAIPNADCRGGLVDVHAAEVQLPTLGPLESPTSSLIDSVCIL</sequence>
<dbReference type="EMBL" id="CASHTH010003124">
    <property type="protein sequence ID" value="CAI8040647.1"/>
    <property type="molecule type" value="Genomic_DNA"/>
</dbReference>
<evidence type="ECO:0008006" key="4">
    <source>
        <dbReference type="Google" id="ProtNLM"/>
    </source>
</evidence>
<comment type="caution">
    <text evidence="2">The sequence shown here is derived from an EMBL/GenBank/DDBJ whole genome shotgun (WGS) entry which is preliminary data.</text>
</comment>
<accession>A0AA35X7M3</accession>
<feature type="non-terminal residue" evidence="2">
    <location>
        <position position="1"/>
    </location>
</feature>
<organism evidence="2 3">
    <name type="scientific">Geodia barretti</name>
    <name type="common">Barrett's horny sponge</name>
    <dbReference type="NCBI Taxonomy" id="519541"/>
    <lineage>
        <taxon>Eukaryota</taxon>
        <taxon>Metazoa</taxon>
        <taxon>Porifera</taxon>
        <taxon>Demospongiae</taxon>
        <taxon>Heteroscleromorpha</taxon>
        <taxon>Tetractinellida</taxon>
        <taxon>Astrophorina</taxon>
        <taxon>Geodiidae</taxon>
        <taxon>Geodia</taxon>
    </lineage>
</organism>
<dbReference type="Proteomes" id="UP001174909">
    <property type="component" value="Unassembled WGS sequence"/>
</dbReference>
<evidence type="ECO:0000313" key="3">
    <source>
        <dbReference type="Proteomes" id="UP001174909"/>
    </source>
</evidence>